<accession>A0ABZ0I0P4</accession>
<dbReference type="Proteomes" id="UP001626537">
    <property type="component" value="Chromosome"/>
</dbReference>
<dbReference type="RefSeq" id="WP_407347340.1">
    <property type="nucleotide sequence ID" value="NZ_CP136864.1"/>
</dbReference>
<proteinExistence type="predicted"/>
<dbReference type="InterPro" id="IPR052022">
    <property type="entry name" value="26kDa_periplasmic_antigen"/>
</dbReference>
<organism evidence="2 3">
    <name type="scientific">Congregibacter variabilis</name>
    <dbReference type="NCBI Taxonomy" id="3081200"/>
    <lineage>
        <taxon>Bacteria</taxon>
        <taxon>Pseudomonadati</taxon>
        <taxon>Pseudomonadota</taxon>
        <taxon>Gammaproteobacteria</taxon>
        <taxon>Cellvibrionales</taxon>
        <taxon>Halieaceae</taxon>
        <taxon>Congregibacter</taxon>
    </lineage>
</organism>
<name>A0ABZ0I0P4_9GAMM</name>
<dbReference type="PANTHER" id="PTHR34387:SF2">
    <property type="entry name" value="SLR1258 PROTEIN"/>
    <property type="match status" value="1"/>
</dbReference>
<dbReference type="InterPro" id="IPR007497">
    <property type="entry name" value="SIMPL/DUF541"/>
</dbReference>
<keyword evidence="1" id="KW-0812">Transmembrane</keyword>
<dbReference type="EMBL" id="CP136864">
    <property type="protein sequence ID" value="WOJ92741.1"/>
    <property type="molecule type" value="Genomic_DNA"/>
</dbReference>
<dbReference type="InterPro" id="IPR016907">
    <property type="entry name" value="UCP029033"/>
</dbReference>
<keyword evidence="1" id="KW-1133">Transmembrane helix</keyword>
<sequence length="233" mass="24773">MHNTFLAVIIALGLITGGAFIGNGLERFRMADRSIVIKGLAEQSVDSDYVTWPLTVRRAGDSFLSVQKSLATDRDKLVEFLHGLGFTSSEMEIRPLFVTDAYSREYASSNSPTRYSGSALVIVNSARVAAVAAAALATDPLIAAGVQLDLGTGPSYALRAFNDAKAPLLKAATENARAQAIKFANESGASLGGLKSANQGIIQISGTSGNPYDSASSREKRLRVVSTFEYYLQ</sequence>
<keyword evidence="3" id="KW-1185">Reference proteome</keyword>
<gene>
    <name evidence="2" type="ORF">R0135_13225</name>
</gene>
<evidence type="ECO:0000313" key="3">
    <source>
        <dbReference type="Proteomes" id="UP001626537"/>
    </source>
</evidence>
<evidence type="ECO:0000313" key="2">
    <source>
        <dbReference type="EMBL" id="WOJ92741.1"/>
    </source>
</evidence>
<reference evidence="2 3" key="1">
    <citation type="submission" date="2023-10" db="EMBL/GenBank/DDBJ databases">
        <title>Two novel species belonging to the OM43/NOR5 clade.</title>
        <authorList>
            <person name="Park M."/>
        </authorList>
    </citation>
    <scope>NUCLEOTIDE SEQUENCE [LARGE SCALE GENOMIC DNA]</scope>
    <source>
        <strain evidence="2 3">IMCC43200</strain>
    </source>
</reference>
<dbReference type="PANTHER" id="PTHR34387">
    <property type="entry name" value="SLR1258 PROTEIN"/>
    <property type="match status" value="1"/>
</dbReference>
<feature type="transmembrane region" description="Helical" evidence="1">
    <location>
        <begin position="6"/>
        <end position="25"/>
    </location>
</feature>
<evidence type="ECO:0000256" key="1">
    <source>
        <dbReference type="SAM" id="Phobius"/>
    </source>
</evidence>
<keyword evidence="1" id="KW-0472">Membrane</keyword>
<protein>
    <submittedName>
        <fullName evidence="2">SIMPL domain-containing protein</fullName>
    </submittedName>
</protein>
<dbReference type="PIRSF" id="PIRSF029033">
    <property type="entry name" value="UCP029033"/>
    <property type="match status" value="1"/>
</dbReference>
<dbReference type="Pfam" id="PF04402">
    <property type="entry name" value="SIMPL"/>
    <property type="match status" value="1"/>
</dbReference>